<evidence type="ECO:0000313" key="5">
    <source>
        <dbReference type="Proteomes" id="UP000800092"/>
    </source>
</evidence>
<dbReference type="AlphaFoldDB" id="A0A6A6HP97"/>
<organism evidence="4 5">
    <name type="scientific">Viridothelium virens</name>
    <name type="common">Speckled blister lichen</name>
    <name type="synonym">Trypethelium virens</name>
    <dbReference type="NCBI Taxonomy" id="1048519"/>
    <lineage>
        <taxon>Eukaryota</taxon>
        <taxon>Fungi</taxon>
        <taxon>Dikarya</taxon>
        <taxon>Ascomycota</taxon>
        <taxon>Pezizomycotina</taxon>
        <taxon>Dothideomycetes</taxon>
        <taxon>Dothideomycetes incertae sedis</taxon>
        <taxon>Trypetheliales</taxon>
        <taxon>Trypetheliaceae</taxon>
        <taxon>Viridothelium</taxon>
    </lineage>
</organism>
<evidence type="ECO:0000313" key="4">
    <source>
        <dbReference type="EMBL" id="KAF2239831.1"/>
    </source>
</evidence>
<dbReference type="Pfam" id="PF05368">
    <property type="entry name" value="NmrA"/>
    <property type="match status" value="1"/>
</dbReference>
<proteinExistence type="inferred from homology"/>
<evidence type="ECO:0000256" key="1">
    <source>
        <dbReference type="ARBA" id="ARBA00006328"/>
    </source>
</evidence>
<protein>
    <submittedName>
        <fullName evidence="4">NAD(P)-binding protein</fullName>
    </submittedName>
</protein>
<keyword evidence="5" id="KW-1185">Reference proteome</keyword>
<comment type="similarity">
    <text evidence="1">Belongs to the NmrA-type oxidoreductase family.</text>
</comment>
<dbReference type="OrthoDB" id="419598at2759"/>
<dbReference type="InterPro" id="IPR036291">
    <property type="entry name" value="NAD(P)-bd_dom_sf"/>
</dbReference>
<dbReference type="InterPro" id="IPR008030">
    <property type="entry name" value="NmrA-like"/>
</dbReference>
<dbReference type="PANTHER" id="PTHR42748">
    <property type="entry name" value="NITROGEN METABOLITE REPRESSION PROTEIN NMRA FAMILY MEMBER"/>
    <property type="match status" value="1"/>
</dbReference>
<feature type="domain" description="NmrA-like" evidence="3">
    <location>
        <begin position="7"/>
        <end position="239"/>
    </location>
</feature>
<dbReference type="EMBL" id="ML991771">
    <property type="protein sequence ID" value="KAF2239831.1"/>
    <property type="molecule type" value="Genomic_DNA"/>
</dbReference>
<dbReference type="GO" id="GO:0005634">
    <property type="term" value="C:nucleus"/>
    <property type="evidence" value="ECO:0007669"/>
    <property type="project" value="TreeGrafter"/>
</dbReference>
<dbReference type="Gene3D" id="3.40.50.720">
    <property type="entry name" value="NAD(P)-binding Rossmann-like Domain"/>
    <property type="match status" value="1"/>
</dbReference>
<dbReference type="SUPFAM" id="SSF51735">
    <property type="entry name" value="NAD(P)-binding Rossmann-fold domains"/>
    <property type="match status" value="1"/>
</dbReference>
<dbReference type="Proteomes" id="UP000800092">
    <property type="component" value="Unassembled WGS sequence"/>
</dbReference>
<dbReference type="Gene3D" id="3.90.25.10">
    <property type="entry name" value="UDP-galactose 4-epimerase, domain 1"/>
    <property type="match status" value="1"/>
</dbReference>
<accession>A0A6A6HP97</accession>
<reference evidence="4" key="1">
    <citation type="journal article" date="2020" name="Stud. Mycol.">
        <title>101 Dothideomycetes genomes: a test case for predicting lifestyles and emergence of pathogens.</title>
        <authorList>
            <person name="Haridas S."/>
            <person name="Albert R."/>
            <person name="Binder M."/>
            <person name="Bloem J."/>
            <person name="Labutti K."/>
            <person name="Salamov A."/>
            <person name="Andreopoulos B."/>
            <person name="Baker S."/>
            <person name="Barry K."/>
            <person name="Bills G."/>
            <person name="Bluhm B."/>
            <person name="Cannon C."/>
            <person name="Castanera R."/>
            <person name="Culley D."/>
            <person name="Daum C."/>
            <person name="Ezra D."/>
            <person name="Gonzalez J."/>
            <person name="Henrissat B."/>
            <person name="Kuo A."/>
            <person name="Liang C."/>
            <person name="Lipzen A."/>
            <person name="Lutzoni F."/>
            <person name="Magnuson J."/>
            <person name="Mondo S."/>
            <person name="Nolan M."/>
            <person name="Ohm R."/>
            <person name="Pangilinan J."/>
            <person name="Park H.-J."/>
            <person name="Ramirez L."/>
            <person name="Alfaro M."/>
            <person name="Sun H."/>
            <person name="Tritt A."/>
            <person name="Yoshinaga Y."/>
            <person name="Zwiers L.-H."/>
            <person name="Turgeon B."/>
            <person name="Goodwin S."/>
            <person name="Spatafora J."/>
            <person name="Crous P."/>
            <person name="Grigoriev I."/>
        </authorList>
    </citation>
    <scope>NUCLEOTIDE SEQUENCE</scope>
    <source>
        <strain evidence="4">Tuck. ex Michener</strain>
    </source>
</reference>
<sequence>MSVDFQNDLLLLTCASGKQCAHLIPLVSQKFKRLRLQVNSQASLDRLREQYPYAEVVQADLGDPHAVSKLVSGATALYLVGPSLHPRETDVCKNVVDSAVQEFENGRGGFKHFLYSSVLNTQLSKLLNHDCKRYVEEYLMESGLPYTIMQPTHFMDTFPVASLAQQESPVWPAPWDPKVQFCFIALKDLAAASAIVLEQREKHMYAQYPLVSAGPHSYEDVIAITGKEMGKAIRIEKTSYEGAIASRVKMLFGTEDCDPGMKDIMERLILYYERRGLLGNSNQLEWLLGRKPTSYAEWVRGNL</sequence>
<name>A0A6A6HP97_VIRVR</name>
<evidence type="ECO:0000259" key="3">
    <source>
        <dbReference type="Pfam" id="PF05368"/>
    </source>
</evidence>
<keyword evidence="2" id="KW-0521">NADP</keyword>
<dbReference type="InterPro" id="IPR051164">
    <property type="entry name" value="NmrA-like_oxidored"/>
</dbReference>
<gene>
    <name evidence="4" type="ORF">EV356DRAFT_521265</name>
</gene>
<dbReference type="PANTHER" id="PTHR42748:SF31">
    <property type="entry name" value="NMRA-LIKE DOMAIN-CONTAINING PROTEIN-RELATED"/>
    <property type="match status" value="1"/>
</dbReference>
<evidence type="ECO:0000256" key="2">
    <source>
        <dbReference type="ARBA" id="ARBA00022857"/>
    </source>
</evidence>